<gene>
    <name evidence="2" type="primary">frlC</name>
    <name evidence="2" type="ORF">IAD17_06210</name>
</gene>
<dbReference type="Gene3D" id="3.20.20.150">
    <property type="entry name" value="Divalent-metal-dependent TIM barrel enzymes"/>
    <property type="match status" value="1"/>
</dbReference>
<dbReference type="InterPro" id="IPR036237">
    <property type="entry name" value="Xyl_isomerase-like_sf"/>
</dbReference>
<dbReference type="InterPro" id="IPR050312">
    <property type="entry name" value="IolE/XylAMocC-like"/>
</dbReference>
<evidence type="ECO:0000259" key="1">
    <source>
        <dbReference type="Pfam" id="PF01261"/>
    </source>
</evidence>
<name>A0A9D1HXT3_9ACTN</name>
<comment type="caution">
    <text evidence="2">The sequence shown here is derived from an EMBL/GenBank/DDBJ whole genome shotgun (WGS) entry which is preliminary data.</text>
</comment>
<dbReference type="PANTHER" id="PTHR12110:SF21">
    <property type="entry name" value="XYLOSE ISOMERASE-LIKE TIM BARREL DOMAIN-CONTAINING PROTEIN"/>
    <property type="match status" value="1"/>
</dbReference>
<protein>
    <submittedName>
        <fullName evidence="2">Fructoselysine 3-epimerase</fullName>
    </submittedName>
</protein>
<reference evidence="2" key="1">
    <citation type="submission" date="2020-10" db="EMBL/GenBank/DDBJ databases">
        <authorList>
            <person name="Gilroy R."/>
        </authorList>
    </citation>
    <scope>NUCLEOTIDE SEQUENCE</scope>
    <source>
        <strain evidence="2">ChiHjej12B11-29160</strain>
    </source>
</reference>
<organism evidence="2 3">
    <name type="scientific">Candidatus Coprovicinus avistercoris</name>
    <dbReference type="NCBI Taxonomy" id="2840754"/>
    <lineage>
        <taxon>Bacteria</taxon>
        <taxon>Bacillati</taxon>
        <taxon>Actinomycetota</taxon>
        <taxon>Coriobacteriia</taxon>
        <taxon>Coriobacteriales</taxon>
        <taxon>Coriobacteriaceae</taxon>
        <taxon>Coriobacteriaceae incertae sedis</taxon>
        <taxon>Candidatus Coprovicinus</taxon>
    </lineage>
</organism>
<dbReference type="EMBL" id="DVMQ01000017">
    <property type="protein sequence ID" value="HIU24499.1"/>
    <property type="molecule type" value="Genomic_DNA"/>
</dbReference>
<proteinExistence type="predicted"/>
<accession>A0A9D1HXT3</accession>
<evidence type="ECO:0000313" key="3">
    <source>
        <dbReference type="Proteomes" id="UP000824078"/>
    </source>
</evidence>
<dbReference type="SUPFAM" id="SSF51658">
    <property type="entry name" value="Xylose isomerase-like"/>
    <property type="match status" value="1"/>
</dbReference>
<dbReference type="InterPro" id="IPR013022">
    <property type="entry name" value="Xyl_isomerase-like_TIM-brl"/>
</dbReference>
<dbReference type="NCBIfam" id="NF007360">
    <property type="entry name" value="PRK09856.1"/>
    <property type="match status" value="1"/>
</dbReference>
<feature type="domain" description="Xylose isomerase-like TIM barrel" evidence="1">
    <location>
        <begin position="22"/>
        <end position="252"/>
    </location>
</feature>
<dbReference type="PANTHER" id="PTHR12110">
    <property type="entry name" value="HYDROXYPYRUVATE ISOMERASE"/>
    <property type="match status" value="1"/>
</dbReference>
<sequence length="274" mass="31149">MFKIGMFTSGYQRNPLEDIFCDAKRFGYDYIELWGGRPHAYAPDLAAGEIDEVLRLRDKYGVPITGYCPEHNGYPYNFMIGSERQREDAVRYLKLCLDQAKALGSDYMLISPAHAGYEATYAEIHDRLYRTCEELAKHAENVGVHIVVEPLTPEESNAFKSANDLIDLFEHVDSDYLLGMLDIVPPFLQQEQIMSYFSKLGDKLYHLHIIDSNGTDASHVMPGEGVLPMPELLQEIRDSGYNRTATIELVLGYINEPRLYAKRAINNVRAMLAE</sequence>
<dbReference type="Pfam" id="PF01261">
    <property type="entry name" value="AP_endonuc_2"/>
    <property type="match status" value="1"/>
</dbReference>
<dbReference type="AlphaFoldDB" id="A0A9D1HXT3"/>
<evidence type="ECO:0000313" key="2">
    <source>
        <dbReference type="EMBL" id="HIU24499.1"/>
    </source>
</evidence>
<reference evidence="2" key="2">
    <citation type="journal article" date="2021" name="PeerJ">
        <title>Extensive microbial diversity within the chicken gut microbiome revealed by metagenomics and culture.</title>
        <authorList>
            <person name="Gilroy R."/>
            <person name="Ravi A."/>
            <person name="Getino M."/>
            <person name="Pursley I."/>
            <person name="Horton D.L."/>
            <person name="Alikhan N.F."/>
            <person name="Baker D."/>
            <person name="Gharbi K."/>
            <person name="Hall N."/>
            <person name="Watson M."/>
            <person name="Adriaenssens E.M."/>
            <person name="Foster-Nyarko E."/>
            <person name="Jarju S."/>
            <person name="Secka A."/>
            <person name="Antonio M."/>
            <person name="Oren A."/>
            <person name="Chaudhuri R.R."/>
            <person name="La Ragione R."/>
            <person name="Hildebrand F."/>
            <person name="Pallen M.J."/>
        </authorList>
    </citation>
    <scope>NUCLEOTIDE SEQUENCE</scope>
    <source>
        <strain evidence="2">ChiHjej12B11-29160</strain>
    </source>
</reference>
<dbReference type="Proteomes" id="UP000824078">
    <property type="component" value="Unassembled WGS sequence"/>
</dbReference>